<feature type="region of interest" description="Disordered" evidence="5">
    <location>
        <begin position="472"/>
        <end position="510"/>
    </location>
</feature>
<reference evidence="8" key="1">
    <citation type="submission" date="2020-09" db="EMBL/GenBank/DDBJ databases">
        <title>Genome-Enabled Discovery of Anthraquinone Biosynthesis in Senna tora.</title>
        <authorList>
            <person name="Kang S.-H."/>
            <person name="Pandey R.P."/>
            <person name="Lee C.-M."/>
            <person name="Sim J.-S."/>
            <person name="Jeong J.-T."/>
            <person name="Choi B.-S."/>
            <person name="Jung M."/>
            <person name="Ginzburg D."/>
            <person name="Zhao K."/>
            <person name="Won S.Y."/>
            <person name="Oh T.-J."/>
            <person name="Yu Y."/>
            <person name="Kim N.-H."/>
            <person name="Lee O.R."/>
            <person name="Lee T.-H."/>
            <person name="Bashyal P."/>
            <person name="Kim T.-S."/>
            <person name="Lee W.-H."/>
            <person name="Kawkins C."/>
            <person name="Kim C.-K."/>
            <person name="Kim J.S."/>
            <person name="Ahn B.O."/>
            <person name="Rhee S.Y."/>
            <person name="Sohng J.K."/>
        </authorList>
    </citation>
    <scope>NUCLEOTIDE SEQUENCE</scope>
    <source>
        <tissue evidence="8">Leaf</tissue>
    </source>
</reference>
<comment type="subcellular location">
    <subcellularLocation>
        <location evidence="1">Membrane</location>
        <topology evidence="1">Single-pass membrane protein</topology>
    </subcellularLocation>
</comment>
<evidence type="ECO:0000256" key="3">
    <source>
        <dbReference type="ARBA" id="ARBA00022989"/>
    </source>
</evidence>
<gene>
    <name evidence="8" type="ORF">G2W53_030431</name>
</gene>
<dbReference type="AlphaFoldDB" id="A0A834T712"/>
<keyword evidence="2 6" id="KW-0812">Transmembrane</keyword>
<evidence type="ECO:0000256" key="6">
    <source>
        <dbReference type="SAM" id="Phobius"/>
    </source>
</evidence>
<dbReference type="PANTHER" id="PTHR31448:SF34">
    <property type="entry name" value="MYOSIN-BINDING PROTEIN 3"/>
    <property type="match status" value="1"/>
</dbReference>
<sequence>MAANKFATILHRNTNKIIVILVYAVLEWVLILLLLLNSFFNYLITKFAKLVGLKPPCPWCSRLDHILEPQESTNLQRDLVCEAHATEISNLGFCSNHHKLAETERMCEDCLASRPNHHHHHNDDEIENSFGLRHRIAFISWVTHNNELENGENVIKKCSCCNKSMSTRFYPPPCLLMKPSWGDDGDYASKGTLIVEAIEEEEEEEEGYKYKDQKNNGSDHEHEHEHEHQTLSDFESFILREMAEDRSSSVSNLHSDEKDEKEDEDLGIAEQDRSLEVMNMNFEKYQACETHRLIPLDLIDCITCVSFGACDSDECCAEEKEEKIETFASESQVEAELVKVSQNAEEKKKRVGDFERLNISMTCLEDSIVLEVEGLREDSMFEMLPQSTITTEGDDENSVNDGNNVEAEATMEETDNTQAFSDAANLSQSQEPISSYECTQEDESSTSDDDAEVQNAFEEFITQNNLCNEEETIEDPDNAPQGKLPQSEEPTFSYQCTQEDQSSSSDDDAEVPNAFDEFIAQNNLGNVDMLEKIHEETIHQSPKCCEANEVVEEEEEEDKLPETPSSVDDMHYRKLLGVEESVEEGGDPVVTIELLKTALKTERKVLSDLYQELEEERSASAVAANQTMAMITRLQEEKAAMQMEALQYQRVMEEQTEYDQEALQLLNELMTKREKEKQELEKELEEFKQKVLAYEAKEKLRTCSNNRDSDDLSIDLNKEAREEEEEEDTVSNLEEMTLDCVKQMSALDDSLAEFEEERVSILDQLKALEEKLITLGEKENLLDDDDDGIQMNRFLDDMEYSPRRTMDSLAKRLLPEFETQYCEAESTVDHVKKNCVIESKKKVSIEEEVVDHVYERLKAIETEPLEDGDKGSDLLQEVFQHLRDLKAVELRLKNLG</sequence>
<dbReference type="GO" id="GO:0080115">
    <property type="term" value="F:myosin XI tail binding"/>
    <property type="evidence" value="ECO:0007669"/>
    <property type="project" value="UniProtKB-ARBA"/>
</dbReference>
<evidence type="ECO:0000313" key="9">
    <source>
        <dbReference type="Proteomes" id="UP000634136"/>
    </source>
</evidence>
<evidence type="ECO:0000256" key="5">
    <source>
        <dbReference type="SAM" id="MobiDB-lite"/>
    </source>
</evidence>
<feature type="region of interest" description="Disordered" evidence="5">
    <location>
        <begin position="423"/>
        <end position="450"/>
    </location>
</feature>
<keyword evidence="3 6" id="KW-1133">Transmembrane helix</keyword>
<keyword evidence="9" id="KW-1185">Reference proteome</keyword>
<feature type="region of interest" description="Disordered" evidence="5">
    <location>
        <begin position="704"/>
        <end position="731"/>
    </location>
</feature>
<evidence type="ECO:0000259" key="7">
    <source>
        <dbReference type="PROSITE" id="PS51775"/>
    </source>
</evidence>
<proteinExistence type="predicted"/>
<feature type="compositionally biased region" description="Acidic residues" evidence="5">
    <location>
        <begin position="439"/>
        <end position="450"/>
    </location>
</feature>
<accession>A0A834T712</accession>
<feature type="region of interest" description="Disordered" evidence="5">
    <location>
        <begin position="200"/>
        <end position="230"/>
    </location>
</feature>
<feature type="compositionally biased region" description="Polar residues" evidence="5">
    <location>
        <begin position="488"/>
        <end position="499"/>
    </location>
</feature>
<dbReference type="InterPro" id="IPR039306">
    <property type="entry name" value="MYOB"/>
</dbReference>
<organism evidence="8 9">
    <name type="scientific">Senna tora</name>
    <dbReference type="NCBI Taxonomy" id="362788"/>
    <lineage>
        <taxon>Eukaryota</taxon>
        <taxon>Viridiplantae</taxon>
        <taxon>Streptophyta</taxon>
        <taxon>Embryophyta</taxon>
        <taxon>Tracheophyta</taxon>
        <taxon>Spermatophyta</taxon>
        <taxon>Magnoliopsida</taxon>
        <taxon>eudicotyledons</taxon>
        <taxon>Gunneridae</taxon>
        <taxon>Pentapetalae</taxon>
        <taxon>rosids</taxon>
        <taxon>fabids</taxon>
        <taxon>Fabales</taxon>
        <taxon>Fabaceae</taxon>
        <taxon>Caesalpinioideae</taxon>
        <taxon>Cassia clade</taxon>
        <taxon>Senna</taxon>
    </lineage>
</organism>
<keyword evidence="4 6" id="KW-0472">Membrane</keyword>
<evidence type="ECO:0000256" key="4">
    <source>
        <dbReference type="ARBA" id="ARBA00023136"/>
    </source>
</evidence>
<dbReference type="OrthoDB" id="1888939at2759"/>
<protein>
    <submittedName>
        <fullName evidence="8">Myosin-binding protein 3-like</fullName>
    </submittedName>
</protein>
<dbReference type="GO" id="GO:0016020">
    <property type="term" value="C:membrane"/>
    <property type="evidence" value="ECO:0007669"/>
    <property type="project" value="UniProtKB-SubCell"/>
</dbReference>
<dbReference type="PANTHER" id="PTHR31448">
    <property type="entry name" value="MYOSIN-BINDING PROTEIN 2"/>
    <property type="match status" value="1"/>
</dbReference>
<feature type="domain" description="GTD-binding" evidence="7">
    <location>
        <begin position="590"/>
        <end position="688"/>
    </location>
</feature>
<comment type="caution">
    <text evidence="8">The sequence shown here is derived from an EMBL/GenBank/DDBJ whole genome shotgun (WGS) entry which is preliminary data.</text>
</comment>
<name>A0A834T712_9FABA</name>
<evidence type="ECO:0000256" key="1">
    <source>
        <dbReference type="ARBA" id="ARBA00004167"/>
    </source>
</evidence>
<dbReference type="PROSITE" id="PS51775">
    <property type="entry name" value="GTD_BINDING"/>
    <property type="match status" value="1"/>
</dbReference>
<dbReference type="InterPro" id="IPR007656">
    <property type="entry name" value="GTD-bd"/>
</dbReference>
<evidence type="ECO:0000256" key="2">
    <source>
        <dbReference type="ARBA" id="ARBA00022692"/>
    </source>
</evidence>
<dbReference type="Proteomes" id="UP000634136">
    <property type="component" value="Unassembled WGS sequence"/>
</dbReference>
<dbReference type="Pfam" id="PF04576">
    <property type="entry name" value="Zein-binding"/>
    <property type="match status" value="1"/>
</dbReference>
<dbReference type="EMBL" id="JAAIUW010000009">
    <property type="protein sequence ID" value="KAF7816462.1"/>
    <property type="molecule type" value="Genomic_DNA"/>
</dbReference>
<evidence type="ECO:0000313" key="8">
    <source>
        <dbReference type="EMBL" id="KAF7816462.1"/>
    </source>
</evidence>
<feature type="transmembrane region" description="Helical" evidence="6">
    <location>
        <begin position="20"/>
        <end position="44"/>
    </location>
</feature>
<feature type="compositionally biased region" description="Polar residues" evidence="5">
    <location>
        <begin position="423"/>
        <end position="438"/>
    </location>
</feature>
<feature type="region of interest" description="Disordered" evidence="5">
    <location>
        <begin position="245"/>
        <end position="265"/>
    </location>
</feature>
<feature type="compositionally biased region" description="Basic and acidic residues" evidence="5">
    <location>
        <begin position="207"/>
        <end position="230"/>
    </location>
</feature>